<dbReference type="InterPro" id="IPR052922">
    <property type="entry name" value="Cytidylate_Kinase-2"/>
</dbReference>
<dbReference type="Proteomes" id="UP001501343">
    <property type="component" value="Unassembled WGS sequence"/>
</dbReference>
<dbReference type="InterPro" id="IPR027417">
    <property type="entry name" value="P-loop_NTPase"/>
</dbReference>
<dbReference type="SUPFAM" id="SSF52540">
    <property type="entry name" value="P-loop containing nucleoside triphosphate hydrolases"/>
    <property type="match status" value="1"/>
</dbReference>
<evidence type="ECO:0000313" key="2">
    <source>
        <dbReference type="Proteomes" id="UP001501343"/>
    </source>
</evidence>
<protein>
    <submittedName>
        <fullName evidence="1">AAA family ATPase</fullName>
    </submittedName>
</protein>
<dbReference type="EMBL" id="BAAAOF010000005">
    <property type="protein sequence ID" value="GAA1934996.1"/>
    <property type="molecule type" value="Genomic_DNA"/>
</dbReference>
<dbReference type="Gene3D" id="3.40.50.300">
    <property type="entry name" value="P-loop containing nucleotide triphosphate hydrolases"/>
    <property type="match status" value="1"/>
</dbReference>
<proteinExistence type="predicted"/>
<evidence type="ECO:0000313" key="1">
    <source>
        <dbReference type="EMBL" id="GAA1934996.1"/>
    </source>
</evidence>
<accession>A0ABP5B7B2</accession>
<keyword evidence="2" id="KW-1185">Reference proteome</keyword>
<dbReference type="RefSeq" id="WP_248147253.1">
    <property type="nucleotide sequence ID" value="NZ_BAAAOF010000005.1"/>
</dbReference>
<reference evidence="2" key="1">
    <citation type="journal article" date="2019" name="Int. J. Syst. Evol. Microbiol.">
        <title>The Global Catalogue of Microorganisms (GCM) 10K type strain sequencing project: providing services to taxonomists for standard genome sequencing and annotation.</title>
        <authorList>
            <consortium name="The Broad Institute Genomics Platform"/>
            <consortium name="The Broad Institute Genome Sequencing Center for Infectious Disease"/>
            <person name="Wu L."/>
            <person name="Ma J."/>
        </authorList>
    </citation>
    <scope>NUCLEOTIDE SEQUENCE [LARGE SCALE GENOMIC DNA]</scope>
    <source>
        <strain evidence="2">JCM 14900</strain>
    </source>
</reference>
<dbReference type="PANTHER" id="PTHR37816:SF1">
    <property type="entry name" value="TOXIN"/>
    <property type="match status" value="1"/>
</dbReference>
<sequence length="182" mass="21036">MPEPRRIRVVGNSGSGKSTLAAEISRRTGLPRLELDEVFWDAGWRYRDLDEAHALIDAFVAEHPEGWVIDGNWTSRLEGRLDPGTDAGADLVVWLDHPRPLVMSRVIRRTARRGILREELWHGNRERPSTWLSRDPHENIVLWSWTNHRATRERMTERMDAGQPVVRLAGRRAVGRWLATLR</sequence>
<comment type="caution">
    <text evidence="1">The sequence shown here is derived from an EMBL/GenBank/DDBJ whole genome shotgun (WGS) entry which is preliminary data.</text>
</comment>
<organism evidence="1 2">
    <name type="scientific">Microbacterium aoyamense</name>
    <dbReference type="NCBI Taxonomy" id="344166"/>
    <lineage>
        <taxon>Bacteria</taxon>
        <taxon>Bacillati</taxon>
        <taxon>Actinomycetota</taxon>
        <taxon>Actinomycetes</taxon>
        <taxon>Micrococcales</taxon>
        <taxon>Microbacteriaceae</taxon>
        <taxon>Microbacterium</taxon>
    </lineage>
</organism>
<gene>
    <name evidence="1" type="ORF">GCM10009775_28620</name>
</gene>
<name>A0ABP5B7B2_9MICO</name>
<dbReference type="PANTHER" id="PTHR37816">
    <property type="entry name" value="YALI0E33011P"/>
    <property type="match status" value="1"/>
</dbReference>